<accession>A0A226DZM3</accession>
<gene>
    <name evidence="2" type="ORF">Fcan01_15589</name>
</gene>
<feature type="transmembrane region" description="Helical" evidence="1">
    <location>
        <begin position="46"/>
        <end position="64"/>
    </location>
</feature>
<organism evidence="2 3">
    <name type="scientific">Folsomia candida</name>
    <name type="common">Springtail</name>
    <dbReference type="NCBI Taxonomy" id="158441"/>
    <lineage>
        <taxon>Eukaryota</taxon>
        <taxon>Metazoa</taxon>
        <taxon>Ecdysozoa</taxon>
        <taxon>Arthropoda</taxon>
        <taxon>Hexapoda</taxon>
        <taxon>Collembola</taxon>
        <taxon>Entomobryomorpha</taxon>
        <taxon>Isotomoidea</taxon>
        <taxon>Isotomidae</taxon>
        <taxon>Proisotominae</taxon>
        <taxon>Folsomia</taxon>
    </lineage>
</organism>
<keyword evidence="1" id="KW-0812">Transmembrane</keyword>
<sequence>MGQEDNQFASLRLRFAITAQFRYCEVGGDVNTETLRFWAWVTPLKFSVWMTLLFILMASSFGIGATENGVNQSVMFFLGPAKVLSNLFTVVAIYFRQTCGEATKLKWVIHMGMIVILSVYETYFTSMVVVPLRVERNPSFVSLLKTGYKIAFSRMSTNSSVDISQDAYLDRFNHDFEKLGIAGWIRNATYFHENRNGAHPDEFLSNRTLKVMTDMVVEPIDKKRALVLQEKDNSATNIKCRFAPEIFLEKHSYELAYVSVRVEVLYLLEAIREFGFLEIWNSNFDNVAMDRDRRRNSSAEAAVEFYMLSRQHWNPRCGRVAACS</sequence>
<keyword evidence="1" id="KW-1133">Transmembrane helix</keyword>
<dbReference type="EMBL" id="LNIX01000010">
    <property type="protein sequence ID" value="OXA49646.1"/>
    <property type="molecule type" value="Genomic_DNA"/>
</dbReference>
<evidence type="ECO:0000313" key="3">
    <source>
        <dbReference type="Proteomes" id="UP000198287"/>
    </source>
</evidence>
<dbReference type="Proteomes" id="UP000198287">
    <property type="component" value="Unassembled WGS sequence"/>
</dbReference>
<protein>
    <submittedName>
        <fullName evidence="2">Uncharacterized protein</fullName>
    </submittedName>
</protein>
<comment type="caution">
    <text evidence="2">The sequence shown here is derived from an EMBL/GenBank/DDBJ whole genome shotgun (WGS) entry which is preliminary data.</text>
</comment>
<evidence type="ECO:0000313" key="2">
    <source>
        <dbReference type="EMBL" id="OXA49646.1"/>
    </source>
</evidence>
<keyword evidence="3" id="KW-1185">Reference proteome</keyword>
<keyword evidence="1" id="KW-0472">Membrane</keyword>
<name>A0A226DZM3_FOLCA</name>
<feature type="transmembrane region" description="Helical" evidence="1">
    <location>
        <begin position="76"/>
        <end position="95"/>
    </location>
</feature>
<dbReference type="AlphaFoldDB" id="A0A226DZM3"/>
<proteinExistence type="predicted"/>
<evidence type="ECO:0000256" key="1">
    <source>
        <dbReference type="SAM" id="Phobius"/>
    </source>
</evidence>
<feature type="transmembrane region" description="Helical" evidence="1">
    <location>
        <begin position="107"/>
        <end position="130"/>
    </location>
</feature>
<reference evidence="2 3" key="1">
    <citation type="submission" date="2015-12" db="EMBL/GenBank/DDBJ databases">
        <title>The genome of Folsomia candida.</title>
        <authorList>
            <person name="Faddeeva A."/>
            <person name="Derks M.F."/>
            <person name="Anvar Y."/>
            <person name="Smit S."/>
            <person name="Van Straalen N."/>
            <person name="Roelofs D."/>
        </authorList>
    </citation>
    <scope>NUCLEOTIDE SEQUENCE [LARGE SCALE GENOMIC DNA]</scope>
    <source>
        <strain evidence="2 3">VU population</strain>
        <tissue evidence="2">Whole body</tissue>
    </source>
</reference>